<dbReference type="EMBL" id="CP063362">
    <property type="protein sequence ID" value="QRG07503.1"/>
    <property type="molecule type" value="Genomic_DNA"/>
</dbReference>
<dbReference type="Pfam" id="PF13505">
    <property type="entry name" value="OMP_b-brl"/>
    <property type="match status" value="1"/>
</dbReference>
<dbReference type="KEGG" id="xdi:EZH22_03625"/>
<sequence>MLLAPSGTARAADPDTDEMLAKLGRPGDFSLAPPDVSDAAPSGWYLRADAGYVAATGAAVSYGGLPTGLNLSGSGWSAGAGVGYRVTSFLRAEGSIDYLALGSAQRGLVQLGSSATVALASLYWDVVNLSGFTPYLSAGAGFAIDRLDAPAALRPAGNDWQFAWSVGAGVSYALNSDVSLDLGYRYVDLGAPAYAGGLAVDDAAAHQVRFGVRYMLK</sequence>
<dbReference type="Gene3D" id="2.40.160.20">
    <property type="match status" value="1"/>
</dbReference>
<keyword evidence="4" id="KW-1185">Reference proteome</keyword>
<dbReference type="InterPro" id="IPR027385">
    <property type="entry name" value="Beta-barrel_OMP"/>
</dbReference>
<dbReference type="SUPFAM" id="SSF56925">
    <property type="entry name" value="OMPA-like"/>
    <property type="match status" value="1"/>
</dbReference>
<organism evidence="3 4">
    <name type="scientific">Xanthobacter dioxanivorans</name>
    <dbReference type="NCBI Taxonomy" id="2528964"/>
    <lineage>
        <taxon>Bacteria</taxon>
        <taxon>Pseudomonadati</taxon>
        <taxon>Pseudomonadota</taxon>
        <taxon>Alphaproteobacteria</taxon>
        <taxon>Hyphomicrobiales</taxon>
        <taxon>Xanthobacteraceae</taxon>
        <taxon>Xanthobacter</taxon>
    </lineage>
</organism>
<gene>
    <name evidence="3" type="ORF">EZH22_03625</name>
</gene>
<evidence type="ECO:0000259" key="2">
    <source>
        <dbReference type="Pfam" id="PF13505"/>
    </source>
</evidence>
<evidence type="ECO:0000313" key="3">
    <source>
        <dbReference type="EMBL" id="QRG07503.1"/>
    </source>
</evidence>
<dbReference type="AlphaFoldDB" id="A0A974PQF9"/>
<name>A0A974PQF9_9HYPH</name>
<proteinExistence type="predicted"/>
<evidence type="ECO:0000256" key="1">
    <source>
        <dbReference type="ARBA" id="ARBA00022729"/>
    </source>
</evidence>
<feature type="domain" description="Outer membrane protein beta-barrel" evidence="2">
    <location>
        <begin position="38"/>
        <end position="214"/>
    </location>
</feature>
<keyword evidence="1" id="KW-0732">Signal</keyword>
<reference evidence="3 4" key="1">
    <citation type="submission" date="2020-10" db="EMBL/GenBank/DDBJ databases">
        <title>Degradation of 1,4-Dioxane by Xanthobacter sp. YN2, via a Novel Group-2 Soluble Di-Iron Monooxygenase.</title>
        <authorList>
            <person name="Ma F."/>
            <person name="Wang Y."/>
            <person name="Yang J."/>
            <person name="Guo H."/>
            <person name="Su D."/>
            <person name="Yu L."/>
        </authorList>
    </citation>
    <scope>NUCLEOTIDE SEQUENCE [LARGE SCALE GENOMIC DNA]</scope>
    <source>
        <strain evidence="3 4">YN2</strain>
    </source>
</reference>
<dbReference type="Proteomes" id="UP000596427">
    <property type="component" value="Chromosome"/>
</dbReference>
<dbReference type="InterPro" id="IPR011250">
    <property type="entry name" value="OMP/PagP_B-barrel"/>
</dbReference>
<protein>
    <submittedName>
        <fullName evidence="3">Porin family protein</fullName>
    </submittedName>
</protein>
<dbReference type="RefSeq" id="WP_203194419.1">
    <property type="nucleotide sequence ID" value="NZ_CP063362.1"/>
</dbReference>
<accession>A0A974PQF9</accession>
<evidence type="ECO:0000313" key="4">
    <source>
        <dbReference type="Proteomes" id="UP000596427"/>
    </source>
</evidence>